<accession>A0A9X4KMD6</accession>
<dbReference type="Gene3D" id="2.10.260.10">
    <property type="match status" value="1"/>
</dbReference>
<gene>
    <name evidence="2" type="ORF">OMP38_27055</name>
</gene>
<dbReference type="Pfam" id="PF04014">
    <property type="entry name" value="MazE_antitoxin"/>
    <property type="match status" value="1"/>
</dbReference>
<feature type="domain" description="SpoVT-AbrB" evidence="1">
    <location>
        <begin position="27"/>
        <end position="74"/>
    </location>
</feature>
<dbReference type="Proteomes" id="UP001153387">
    <property type="component" value="Unassembled WGS sequence"/>
</dbReference>
<dbReference type="SUPFAM" id="SSF89447">
    <property type="entry name" value="AbrB/MazE/MraZ-like"/>
    <property type="match status" value="1"/>
</dbReference>
<dbReference type="InterPro" id="IPR037914">
    <property type="entry name" value="SpoVT-AbrB_sf"/>
</dbReference>
<evidence type="ECO:0000313" key="3">
    <source>
        <dbReference type="Proteomes" id="UP001153387"/>
    </source>
</evidence>
<reference evidence="2 3" key="1">
    <citation type="submission" date="2022-10" db="EMBL/GenBank/DDBJ databases">
        <title>Comparative genomic analysis of Cohnella hashimotonis sp. nov., isolated from the International Space Station.</title>
        <authorList>
            <person name="Simpson A."/>
            <person name="Venkateswaran K."/>
        </authorList>
    </citation>
    <scope>NUCLEOTIDE SEQUENCE [LARGE SCALE GENOMIC DNA]</scope>
    <source>
        <strain evidence="2 3">DSM 18997</strain>
    </source>
</reference>
<comment type="caution">
    <text evidence="2">The sequence shown here is derived from an EMBL/GenBank/DDBJ whole genome shotgun (WGS) entry which is preliminary data.</text>
</comment>
<proteinExistence type="predicted"/>
<dbReference type="InterPro" id="IPR007159">
    <property type="entry name" value="SpoVT-AbrB_dom"/>
</dbReference>
<evidence type="ECO:0000313" key="2">
    <source>
        <dbReference type="EMBL" id="MDG0794079.1"/>
    </source>
</evidence>
<name>A0A9X4KMD6_9BACL</name>
<protein>
    <recommendedName>
        <fullName evidence="1">SpoVT-AbrB domain-containing protein</fullName>
    </recommendedName>
</protein>
<organism evidence="2 3">
    <name type="scientific">Cohnella ginsengisoli</name>
    <dbReference type="NCBI Taxonomy" id="425004"/>
    <lineage>
        <taxon>Bacteria</taxon>
        <taxon>Bacillati</taxon>
        <taxon>Bacillota</taxon>
        <taxon>Bacilli</taxon>
        <taxon>Bacillales</taxon>
        <taxon>Paenibacillaceae</taxon>
        <taxon>Cohnella</taxon>
    </lineage>
</organism>
<dbReference type="AlphaFoldDB" id="A0A9X4KMD6"/>
<dbReference type="SMART" id="SM00966">
    <property type="entry name" value="SpoVT_AbrB"/>
    <property type="match status" value="1"/>
</dbReference>
<sequence length="114" mass="12821">MMNNKQKESKVVHVRVATEPLARGVIKTWGNSLAMRIPADIAKMYKIADGVEIDFLPSETGNGFFVQPHVYPQADDQEGLRAFYLSLVAQVTPDMKGHEEEDALWEPMGDEMIE</sequence>
<dbReference type="RefSeq" id="WP_277567852.1">
    <property type="nucleotide sequence ID" value="NZ_JAPDHZ010000006.1"/>
</dbReference>
<dbReference type="EMBL" id="JAPDHZ010000006">
    <property type="protein sequence ID" value="MDG0794079.1"/>
    <property type="molecule type" value="Genomic_DNA"/>
</dbReference>
<evidence type="ECO:0000259" key="1">
    <source>
        <dbReference type="SMART" id="SM00966"/>
    </source>
</evidence>
<dbReference type="GO" id="GO:0003677">
    <property type="term" value="F:DNA binding"/>
    <property type="evidence" value="ECO:0007669"/>
    <property type="project" value="InterPro"/>
</dbReference>
<keyword evidence="3" id="KW-1185">Reference proteome</keyword>